<dbReference type="SUPFAM" id="SSF53850">
    <property type="entry name" value="Periplasmic binding protein-like II"/>
    <property type="match status" value="1"/>
</dbReference>
<gene>
    <name evidence="6" type="ORF">ACFQNF_04045</name>
</gene>
<dbReference type="EMBL" id="JBHTBQ010000006">
    <property type="protein sequence ID" value="MFC7419043.1"/>
    <property type="molecule type" value="Genomic_DNA"/>
</dbReference>
<dbReference type="RefSeq" id="WP_380186281.1">
    <property type="nucleotide sequence ID" value="NZ_JBHTBQ010000006.1"/>
</dbReference>
<dbReference type="CDD" id="cd08422">
    <property type="entry name" value="PBP2_CrgA_like"/>
    <property type="match status" value="1"/>
</dbReference>
<evidence type="ECO:0000313" key="7">
    <source>
        <dbReference type="Proteomes" id="UP001596473"/>
    </source>
</evidence>
<keyword evidence="7" id="KW-1185">Reference proteome</keyword>
<dbReference type="InterPro" id="IPR058163">
    <property type="entry name" value="LysR-type_TF_proteobact-type"/>
</dbReference>
<dbReference type="SUPFAM" id="SSF46785">
    <property type="entry name" value="Winged helix' DNA-binding domain"/>
    <property type="match status" value="1"/>
</dbReference>
<dbReference type="Proteomes" id="UP001596473">
    <property type="component" value="Unassembled WGS sequence"/>
</dbReference>
<dbReference type="Pfam" id="PF00126">
    <property type="entry name" value="HTH_1"/>
    <property type="match status" value="1"/>
</dbReference>
<evidence type="ECO:0000313" key="6">
    <source>
        <dbReference type="EMBL" id="MFC7419043.1"/>
    </source>
</evidence>
<reference evidence="7" key="1">
    <citation type="journal article" date="2019" name="Int. J. Syst. Evol. Microbiol.">
        <title>The Global Catalogue of Microorganisms (GCM) 10K type strain sequencing project: providing services to taxonomists for standard genome sequencing and annotation.</title>
        <authorList>
            <consortium name="The Broad Institute Genomics Platform"/>
            <consortium name="The Broad Institute Genome Sequencing Center for Infectious Disease"/>
            <person name="Wu L."/>
            <person name="Ma J."/>
        </authorList>
    </citation>
    <scope>NUCLEOTIDE SEQUENCE [LARGE SCALE GENOMIC DNA]</scope>
    <source>
        <strain evidence="7">CCUG 62945</strain>
    </source>
</reference>
<dbReference type="Pfam" id="PF03466">
    <property type="entry name" value="LysR_substrate"/>
    <property type="match status" value="1"/>
</dbReference>
<evidence type="ECO:0000256" key="4">
    <source>
        <dbReference type="ARBA" id="ARBA00023163"/>
    </source>
</evidence>
<proteinExistence type="inferred from homology"/>
<dbReference type="InterPro" id="IPR000847">
    <property type="entry name" value="LysR_HTH_N"/>
</dbReference>
<dbReference type="InterPro" id="IPR005119">
    <property type="entry name" value="LysR_subst-bd"/>
</dbReference>
<dbReference type="InterPro" id="IPR036388">
    <property type="entry name" value="WH-like_DNA-bd_sf"/>
</dbReference>
<dbReference type="Gene3D" id="3.40.190.290">
    <property type="match status" value="1"/>
</dbReference>
<keyword evidence="4" id="KW-0804">Transcription</keyword>
<keyword evidence="3" id="KW-0238">DNA-binding</keyword>
<evidence type="ECO:0000256" key="1">
    <source>
        <dbReference type="ARBA" id="ARBA00009437"/>
    </source>
</evidence>
<comment type="similarity">
    <text evidence="1">Belongs to the LysR transcriptional regulatory family.</text>
</comment>
<dbReference type="PANTHER" id="PTHR30537:SF35">
    <property type="entry name" value="TRANSCRIPTIONAL REGULATORY PROTEIN"/>
    <property type="match status" value="1"/>
</dbReference>
<dbReference type="PANTHER" id="PTHR30537">
    <property type="entry name" value="HTH-TYPE TRANSCRIPTIONAL REGULATOR"/>
    <property type="match status" value="1"/>
</dbReference>
<evidence type="ECO:0000259" key="5">
    <source>
        <dbReference type="PROSITE" id="PS50931"/>
    </source>
</evidence>
<keyword evidence="2" id="KW-0805">Transcription regulation</keyword>
<dbReference type="InterPro" id="IPR036390">
    <property type="entry name" value="WH_DNA-bd_sf"/>
</dbReference>
<organism evidence="6 7">
    <name type="scientific">Iodobacter arcticus</name>
    <dbReference type="NCBI Taxonomy" id="590593"/>
    <lineage>
        <taxon>Bacteria</taxon>
        <taxon>Pseudomonadati</taxon>
        <taxon>Pseudomonadota</taxon>
        <taxon>Betaproteobacteria</taxon>
        <taxon>Neisseriales</taxon>
        <taxon>Chitinibacteraceae</taxon>
        <taxon>Iodobacter</taxon>
    </lineage>
</organism>
<evidence type="ECO:0000256" key="3">
    <source>
        <dbReference type="ARBA" id="ARBA00023125"/>
    </source>
</evidence>
<dbReference type="Gene3D" id="1.10.10.10">
    <property type="entry name" value="Winged helix-like DNA-binding domain superfamily/Winged helix DNA-binding domain"/>
    <property type="match status" value="1"/>
</dbReference>
<protein>
    <submittedName>
        <fullName evidence="6">LysR family transcriptional regulator</fullName>
    </submittedName>
</protein>
<comment type="caution">
    <text evidence="6">The sequence shown here is derived from an EMBL/GenBank/DDBJ whole genome shotgun (WGS) entry which is preliminary data.</text>
</comment>
<dbReference type="PROSITE" id="PS50931">
    <property type="entry name" value="HTH_LYSR"/>
    <property type="match status" value="1"/>
</dbReference>
<accession>A0ABW2QTF1</accession>
<sequence>MNAVTKMMDRLTAMRVFIEVVDQGSLTAAADKLDMSRAMVSRYLAELEAWLGVRLLHRSTRSLGLSSAGQDALPRCRQMLELADDVQGITHNLNAAPHGLIRVASSNSFAQSHLAAAAAAFVAQYPDTQVELIVGDRSINLVDERIDLAIRITNDVDPGLIARKLSVCRSVVCATPAYLAQHGTPLHPEDLLQHQCLTHAFFGKNGWRFTKEGQPFVANVAGAISANDANVILQAALAGAGVAHQPTFSAAPYLESGQLVRLLSDYQSDELGIYGLYTSRRHMPIILRSLLDFLADRFGREPSWDKVLK</sequence>
<feature type="domain" description="HTH lysR-type" evidence="5">
    <location>
        <begin position="9"/>
        <end position="66"/>
    </location>
</feature>
<name>A0ABW2QTF1_9NEIS</name>
<evidence type="ECO:0000256" key="2">
    <source>
        <dbReference type="ARBA" id="ARBA00023015"/>
    </source>
</evidence>